<sequence>MTQETLKILDQLVVFTAKKEHPTDLFYAEITLDDKTHFMMYRRQPVQIWIDGHAMPTKYGSHLWIDFSRHLVELTTLTSWQLLQRQWLPKQNQITADFEQDYGLLKVAGSDFGINYTKDRSCWRYLLYDQYDQYDDFPSALTPQSDWYASDDPPSLEHFIKWVMSTVAYEQQFGEKDL</sequence>
<reference evidence="2" key="1">
    <citation type="submission" date="2020-05" db="EMBL/GenBank/DDBJ databases">
        <authorList>
            <person name="Chiriac C."/>
            <person name="Salcher M."/>
            <person name="Ghai R."/>
            <person name="Kavagutti S V."/>
        </authorList>
    </citation>
    <scope>NUCLEOTIDE SEQUENCE</scope>
</reference>
<evidence type="ECO:0000313" key="1">
    <source>
        <dbReference type="EMBL" id="CAB4128345.1"/>
    </source>
</evidence>
<organism evidence="2">
    <name type="scientific">uncultured Caudovirales phage</name>
    <dbReference type="NCBI Taxonomy" id="2100421"/>
    <lineage>
        <taxon>Viruses</taxon>
        <taxon>Duplodnaviria</taxon>
        <taxon>Heunggongvirae</taxon>
        <taxon>Uroviricota</taxon>
        <taxon>Caudoviricetes</taxon>
        <taxon>Peduoviridae</taxon>
        <taxon>Maltschvirus</taxon>
        <taxon>Maltschvirus maltsch</taxon>
    </lineage>
</organism>
<dbReference type="EMBL" id="LR796224">
    <property type="protein sequence ID" value="CAB4128345.1"/>
    <property type="molecule type" value="Genomic_DNA"/>
</dbReference>
<name>A0A6J7WPA3_9CAUD</name>
<gene>
    <name evidence="1" type="ORF">UFOVP107_25</name>
    <name evidence="2" type="ORF">UFOVP214_26</name>
</gene>
<evidence type="ECO:0000313" key="2">
    <source>
        <dbReference type="EMBL" id="CAB5218515.1"/>
    </source>
</evidence>
<accession>A0A6J7WPA3</accession>
<dbReference type="EMBL" id="LR798264">
    <property type="protein sequence ID" value="CAB5218515.1"/>
    <property type="molecule type" value="Genomic_DNA"/>
</dbReference>
<proteinExistence type="predicted"/>
<protein>
    <submittedName>
        <fullName evidence="2">Uncharacterized protein</fullName>
    </submittedName>
</protein>